<dbReference type="SUPFAM" id="SSF55781">
    <property type="entry name" value="GAF domain-like"/>
    <property type="match status" value="1"/>
</dbReference>
<keyword evidence="4" id="KW-0808">Transferase</keyword>
<dbReference type="Proteomes" id="UP001521184">
    <property type="component" value="Unassembled WGS sequence"/>
</dbReference>
<feature type="domain" description="Response regulatory" evidence="9">
    <location>
        <begin position="1055"/>
        <end position="1176"/>
    </location>
</feature>
<name>A0ABR3T4Z7_9PEZI</name>
<evidence type="ECO:0000256" key="3">
    <source>
        <dbReference type="ARBA" id="ARBA00022553"/>
    </source>
</evidence>
<dbReference type="PROSITE" id="PS50110">
    <property type="entry name" value="RESPONSE_REGULATORY"/>
    <property type="match status" value="1"/>
</dbReference>
<dbReference type="InterPro" id="IPR029016">
    <property type="entry name" value="GAF-like_dom_sf"/>
</dbReference>
<evidence type="ECO:0000256" key="4">
    <source>
        <dbReference type="ARBA" id="ARBA00022679"/>
    </source>
</evidence>
<feature type="compositionally biased region" description="Polar residues" evidence="7">
    <location>
        <begin position="308"/>
        <end position="329"/>
    </location>
</feature>
<sequence length="1199" mass="131429">MNCSDATTHSYRKYTLTSLLARFYQAAINALELRLVEDAPGCTVPPVGFVPRPCKDTALTAFAQLGALRLNANRGLISLLDGKYQYILAEATRTLSLLPTVEPDPNDNLWLGSVIISRSKGVCEHVLSLGDVIQGPISIESDIPAVVIKDLAKDPRFVDRSYVLDDPKVRFYAGVPLRSPWGKIIGAFCVFGHEPRDGLTQEQLIALQGIATTVMAYLETSKAKEGHRRYEQMLHGLTSFVTGDTSMQSLDGSQRAPFGRPPPVQQHSSSSVNAGSSSEDLGRPMAVVRNTPPPMIQSSKGKKRPRVLSTSTFTARKRSTTSLQETMLPSGSKNMFSRAASIMRESIDLCGCVIFDASVATYGAAIDSPYPERSAESQLDSSPKTSPAASNNDHGSHGLSPNEEYFRIGTQTSSSDGDGLSDKKMCEILGVSLKESTGMPINDPEAFCPDLAEKDLKKLLKKFPSGHIFNVSSAGEISSSQSSDSPPEMAPKSKAADCTDPKARVSRRVLGGKENRLLQKLLEVAPRARSIAILPLWDYQRNRWFAGCLCWTTEPSRLLYPDVDLIYLQAFGNSIMMELSRLDAITSDRAKTTFVASISHELRCPLHGILGGVQFLQDTPLDTYQAGMLDSVAMCGKTLLDTIDHVLDFAKINTFTRQPLKDSSSRRQEPIDLTVRKGSQSLSEPANLFANIDLAMLTEEVIEAVFVGHSHLGASIRLEKMEDQAKTVSNICREHIRVTTGNLKRESDKAVRLVLDIPHRRDWSVTTQPGAWRRVVMNLVGNALKYTKSGYIRVSMRTRQAELGPRQESNSIDVTLVVSDSGKGMSSEYLRSGVWRPFSQEDSFSPGTGLGLSIVRQIVQGLKGTIDLKSEVQVGTEVRVNLSLPLAESPRETDDDDRYLLLAASKMRNRAVCILETASLGDLDHSVPTVRKGRRELAVALSKTLKGWFGANAVVSNLFTALSTDVIICLEPQLDLLTTLKGMKSPENKPLVIFIVLHAAEATALRSDPRVLSSRLTVDIITQPIIDPDTIPRTLVEKYPADTSVQEPPTTTHLRILLVDDNRINLSLLTAFMRRYNFDYQEAMNGLQAVETYKRDGGHFDYVLMDLTMPVMDGMAATREIRRHEQREGLRPTIVIALTGLASAAARVDALNSGINFFLTKPVKFQALHQMLKGVAAGAGAAGMTSSPPLSPQQQQSYH</sequence>
<dbReference type="InterPro" id="IPR036097">
    <property type="entry name" value="HisK_dim/P_sf"/>
</dbReference>
<dbReference type="SMART" id="SM00448">
    <property type="entry name" value="REC"/>
    <property type="match status" value="1"/>
</dbReference>
<evidence type="ECO:0000256" key="7">
    <source>
        <dbReference type="SAM" id="MobiDB-lite"/>
    </source>
</evidence>
<evidence type="ECO:0000256" key="2">
    <source>
        <dbReference type="ARBA" id="ARBA00012438"/>
    </source>
</evidence>
<comment type="catalytic activity">
    <reaction evidence="1">
        <text>ATP + protein L-histidine = ADP + protein N-phospho-L-histidine.</text>
        <dbReference type="EC" id="2.7.13.3"/>
    </reaction>
</comment>
<dbReference type="InterPro" id="IPR036890">
    <property type="entry name" value="HATPase_C_sf"/>
</dbReference>
<dbReference type="SUPFAM" id="SSF55874">
    <property type="entry name" value="ATPase domain of HSP90 chaperone/DNA topoisomerase II/histidine kinase"/>
    <property type="match status" value="1"/>
</dbReference>
<gene>
    <name evidence="10" type="ORF">SLS58_010614</name>
</gene>
<feature type="compositionally biased region" description="Basic and acidic residues" evidence="7">
    <location>
        <begin position="494"/>
        <end position="503"/>
    </location>
</feature>
<dbReference type="SMART" id="SM00387">
    <property type="entry name" value="HATPase_c"/>
    <property type="match status" value="1"/>
</dbReference>
<dbReference type="SMART" id="SM00388">
    <property type="entry name" value="HisKA"/>
    <property type="match status" value="1"/>
</dbReference>
<keyword evidence="5" id="KW-0418">Kinase</keyword>
<dbReference type="SUPFAM" id="SSF47384">
    <property type="entry name" value="Homodimeric domain of signal transducing histidine kinase"/>
    <property type="match status" value="1"/>
</dbReference>
<accession>A0ABR3T4Z7</accession>
<dbReference type="EC" id="2.7.13.3" evidence="2"/>
<dbReference type="Pfam" id="PF02518">
    <property type="entry name" value="HATPase_c"/>
    <property type="match status" value="1"/>
</dbReference>
<feature type="compositionally biased region" description="Polar residues" evidence="7">
    <location>
        <begin position="376"/>
        <end position="393"/>
    </location>
</feature>
<dbReference type="PANTHER" id="PTHR43047">
    <property type="entry name" value="TWO-COMPONENT HISTIDINE PROTEIN KINASE"/>
    <property type="match status" value="1"/>
</dbReference>
<evidence type="ECO:0000259" key="9">
    <source>
        <dbReference type="PROSITE" id="PS50110"/>
    </source>
</evidence>
<dbReference type="InterPro" id="IPR001789">
    <property type="entry name" value="Sig_transdc_resp-reg_receiver"/>
</dbReference>
<dbReference type="InterPro" id="IPR005467">
    <property type="entry name" value="His_kinase_dom"/>
</dbReference>
<evidence type="ECO:0000256" key="1">
    <source>
        <dbReference type="ARBA" id="ARBA00000085"/>
    </source>
</evidence>
<dbReference type="Gene3D" id="3.30.450.40">
    <property type="match status" value="1"/>
</dbReference>
<feature type="region of interest" description="Disordered" evidence="7">
    <location>
        <begin position="371"/>
        <end position="403"/>
    </location>
</feature>
<feature type="modified residue" description="4-aspartylphosphate" evidence="6">
    <location>
        <position position="1106"/>
    </location>
</feature>
<evidence type="ECO:0000256" key="5">
    <source>
        <dbReference type="ARBA" id="ARBA00022777"/>
    </source>
</evidence>
<feature type="compositionally biased region" description="Low complexity" evidence="7">
    <location>
        <begin position="474"/>
        <end position="485"/>
    </location>
</feature>
<dbReference type="EMBL" id="JAKEKT020000129">
    <property type="protein sequence ID" value="KAL1634619.1"/>
    <property type="molecule type" value="Genomic_DNA"/>
</dbReference>
<evidence type="ECO:0000256" key="6">
    <source>
        <dbReference type="PROSITE-ProRule" id="PRU00169"/>
    </source>
</evidence>
<evidence type="ECO:0000313" key="10">
    <source>
        <dbReference type="EMBL" id="KAL1634619.1"/>
    </source>
</evidence>
<dbReference type="InterPro" id="IPR004358">
    <property type="entry name" value="Sig_transdc_His_kin-like_C"/>
</dbReference>
<dbReference type="Pfam" id="PF00512">
    <property type="entry name" value="HisKA"/>
    <property type="match status" value="1"/>
</dbReference>
<keyword evidence="3 6" id="KW-0597">Phosphoprotein</keyword>
<feature type="domain" description="Histidine kinase" evidence="8">
    <location>
        <begin position="597"/>
        <end position="886"/>
    </location>
</feature>
<proteinExistence type="predicted"/>
<feature type="compositionally biased region" description="Low complexity" evidence="7">
    <location>
        <begin position="268"/>
        <end position="278"/>
    </location>
</feature>
<comment type="caution">
    <text evidence="10">The sequence shown here is derived from an EMBL/GenBank/DDBJ whole genome shotgun (WGS) entry which is preliminary data.</text>
</comment>
<evidence type="ECO:0000313" key="11">
    <source>
        <dbReference type="Proteomes" id="UP001521184"/>
    </source>
</evidence>
<dbReference type="SUPFAM" id="SSF52172">
    <property type="entry name" value="CheY-like"/>
    <property type="match status" value="1"/>
</dbReference>
<evidence type="ECO:0000259" key="8">
    <source>
        <dbReference type="PROSITE" id="PS50109"/>
    </source>
</evidence>
<protein>
    <recommendedName>
        <fullName evidence="2">histidine kinase</fullName>
        <ecNumber evidence="2">2.7.13.3</ecNumber>
    </recommendedName>
</protein>
<reference evidence="10 11" key="1">
    <citation type="journal article" date="2023" name="Plant Dis.">
        <title>First Report of Diplodia intermedia Causing Canker and Dieback Diseases on Apple Trees in Canada.</title>
        <authorList>
            <person name="Ellouze W."/>
            <person name="Ilyukhin E."/>
            <person name="Sulman M."/>
            <person name="Ali S."/>
        </authorList>
    </citation>
    <scope>NUCLEOTIDE SEQUENCE [LARGE SCALE GENOMIC DNA]</scope>
    <source>
        <strain evidence="10 11">M45-28</strain>
    </source>
</reference>
<dbReference type="InterPro" id="IPR003661">
    <property type="entry name" value="HisK_dim/P_dom"/>
</dbReference>
<dbReference type="PROSITE" id="PS50109">
    <property type="entry name" value="HIS_KIN"/>
    <property type="match status" value="1"/>
</dbReference>
<organism evidence="10 11">
    <name type="scientific">Diplodia intermedia</name>
    <dbReference type="NCBI Taxonomy" id="856260"/>
    <lineage>
        <taxon>Eukaryota</taxon>
        <taxon>Fungi</taxon>
        <taxon>Dikarya</taxon>
        <taxon>Ascomycota</taxon>
        <taxon>Pezizomycotina</taxon>
        <taxon>Dothideomycetes</taxon>
        <taxon>Dothideomycetes incertae sedis</taxon>
        <taxon>Botryosphaeriales</taxon>
        <taxon>Botryosphaeriaceae</taxon>
        <taxon>Diplodia</taxon>
    </lineage>
</organism>
<dbReference type="Gene3D" id="3.30.565.10">
    <property type="entry name" value="Histidine kinase-like ATPase, C-terminal domain"/>
    <property type="match status" value="1"/>
</dbReference>
<dbReference type="PANTHER" id="PTHR43047:SF72">
    <property type="entry name" value="OSMOSENSING HISTIDINE PROTEIN KINASE SLN1"/>
    <property type="match status" value="1"/>
</dbReference>
<dbReference type="Pfam" id="PF00072">
    <property type="entry name" value="Response_reg"/>
    <property type="match status" value="1"/>
</dbReference>
<feature type="region of interest" description="Disordered" evidence="7">
    <location>
        <begin position="245"/>
        <end position="329"/>
    </location>
</feature>
<dbReference type="InterPro" id="IPR011006">
    <property type="entry name" value="CheY-like_superfamily"/>
</dbReference>
<dbReference type="PRINTS" id="PR00344">
    <property type="entry name" value="BCTRLSENSOR"/>
</dbReference>
<feature type="region of interest" description="Disordered" evidence="7">
    <location>
        <begin position="474"/>
        <end position="503"/>
    </location>
</feature>
<dbReference type="CDD" id="cd17546">
    <property type="entry name" value="REC_hyHK_CKI1_RcsC-like"/>
    <property type="match status" value="1"/>
</dbReference>
<keyword evidence="11" id="KW-1185">Reference proteome</keyword>
<dbReference type="InterPro" id="IPR003594">
    <property type="entry name" value="HATPase_dom"/>
</dbReference>
<dbReference type="Gene3D" id="3.40.50.2300">
    <property type="match status" value="1"/>
</dbReference>
<dbReference type="CDD" id="cd00082">
    <property type="entry name" value="HisKA"/>
    <property type="match status" value="1"/>
</dbReference>
<dbReference type="Gene3D" id="1.10.287.130">
    <property type="match status" value="1"/>
</dbReference>